<evidence type="ECO:0000313" key="5">
    <source>
        <dbReference type="EMBL" id="KAL5112862.1"/>
    </source>
</evidence>
<evidence type="ECO:0000256" key="3">
    <source>
        <dbReference type="SAM" id="MobiDB-lite"/>
    </source>
</evidence>
<dbReference type="PANTHER" id="PTHR13948">
    <property type="entry name" value="RNA-BINDING PROTEIN"/>
    <property type="match status" value="1"/>
</dbReference>
<dbReference type="CDD" id="cd16074">
    <property type="entry name" value="OCRE"/>
    <property type="match status" value="1"/>
</dbReference>
<feature type="domain" description="OCRE" evidence="4">
    <location>
        <begin position="386"/>
        <end position="433"/>
    </location>
</feature>
<feature type="compositionally biased region" description="Low complexity" evidence="3">
    <location>
        <begin position="306"/>
        <end position="320"/>
    </location>
</feature>
<gene>
    <name evidence="5" type="ORF">TcWFU_009059</name>
</gene>
<feature type="region of interest" description="Disordered" evidence="3">
    <location>
        <begin position="541"/>
        <end position="560"/>
    </location>
</feature>
<proteinExistence type="predicted"/>
<protein>
    <submittedName>
        <fullName evidence="5">RNA-binding protein 5</fullName>
    </submittedName>
</protein>
<reference evidence="5 6" key="1">
    <citation type="journal article" date="2022" name="Front. Cell. Infect. Microbiol.">
        <title>The Genomes of Two Strains of Taenia crassiceps the Animal Model for the Study of Human Cysticercosis.</title>
        <authorList>
            <person name="Bobes R.J."/>
            <person name="Estrada K."/>
            <person name="Rios-Valencia D.G."/>
            <person name="Calderon-Gallegos A."/>
            <person name="de la Torre P."/>
            <person name="Carrero J.C."/>
            <person name="Sanchez-Flores A."/>
            <person name="Laclette J.P."/>
        </authorList>
    </citation>
    <scope>NUCLEOTIDE SEQUENCE [LARGE SCALE GENOMIC DNA]</scope>
    <source>
        <strain evidence="5">WFUcys</strain>
    </source>
</reference>
<dbReference type="PANTHER" id="PTHR13948:SF3">
    <property type="entry name" value="FI21118P1"/>
    <property type="match status" value="1"/>
</dbReference>
<organism evidence="5 6">
    <name type="scientific">Taenia crassiceps</name>
    <dbReference type="NCBI Taxonomy" id="6207"/>
    <lineage>
        <taxon>Eukaryota</taxon>
        <taxon>Metazoa</taxon>
        <taxon>Spiralia</taxon>
        <taxon>Lophotrochozoa</taxon>
        <taxon>Platyhelminthes</taxon>
        <taxon>Cestoda</taxon>
        <taxon>Eucestoda</taxon>
        <taxon>Cyclophyllidea</taxon>
        <taxon>Taeniidae</taxon>
        <taxon>Taenia</taxon>
    </lineage>
</organism>
<dbReference type="InterPro" id="IPR041591">
    <property type="entry name" value="OCRE"/>
</dbReference>
<evidence type="ECO:0000259" key="4">
    <source>
        <dbReference type="Pfam" id="PF17780"/>
    </source>
</evidence>
<evidence type="ECO:0000256" key="1">
    <source>
        <dbReference type="ARBA" id="ARBA00004123"/>
    </source>
</evidence>
<keyword evidence="6" id="KW-1185">Reference proteome</keyword>
<keyword evidence="2" id="KW-0539">Nucleus</keyword>
<comment type="subcellular location">
    <subcellularLocation>
        <location evidence="1">Nucleus</location>
    </subcellularLocation>
</comment>
<comment type="caution">
    <text evidence="5">The sequence shown here is derived from an EMBL/GenBank/DDBJ whole genome shotgun (WGS) entry which is preliminary data.</text>
</comment>
<name>A0ABR4QTG7_9CEST</name>
<dbReference type="EMBL" id="JAKROA010000001">
    <property type="protein sequence ID" value="KAL5112862.1"/>
    <property type="molecule type" value="Genomic_DNA"/>
</dbReference>
<feature type="region of interest" description="Disordered" evidence="3">
    <location>
        <begin position="306"/>
        <end position="327"/>
    </location>
</feature>
<accession>A0ABR4QTG7</accession>
<dbReference type="Pfam" id="PF17780">
    <property type="entry name" value="OCRE"/>
    <property type="match status" value="1"/>
</dbReference>
<evidence type="ECO:0000313" key="6">
    <source>
        <dbReference type="Proteomes" id="UP001651158"/>
    </source>
</evidence>
<sequence>MAQNRRRPLPREPNDEEKNVIVAVRHCARELDDMLQGARRKAQVDAKLFAAKTASSLFRGIEFYADMYSKLKIKSRVALTRLFQRSRDLDDMVDAQEAIDETEECWNGFLTNLDNDMRGVTSHRSSTLPTKGVGDYIELQEPCLIDCSSFEECNLQQALSRFTSSLLVFQPAYLPDTAARCRFSEISKVVADFYQLNVGFVVITWGPESAVRAWSKHLLKHLKWPVLWDRDNFFTSFLSFKRGCASLWASQMLDFCAYQSTTYKRSVQPLPIDIDWSTWNWVGGEVVIASPTVSRMLYKRDLDASTQTTSKEKSNSSSSPKRPDTGSSSRICFIHRADNVADMALPGSIYQAALVCYATSQNKSESDVVEEIRTHRRLATPPESGRLQYEDATGLYYDPETELHYDSRTGYFYDAVRRTYYYWSVELHRYVPANELVRAQQAEAHRLRLEAAQQAALRAVREQEAARAAGARVAAQLAALRAEKDEYASYAYATCLFEPADDPIAAVHSSSSANIQESLRLLGGSIANTSASAAATVTGTPLTNHNSSLYPPGCPPPPGV</sequence>
<evidence type="ECO:0000256" key="2">
    <source>
        <dbReference type="ARBA" id="ARBA00023242"/>
    </source>
</evidence>
<dbReference type="Proteomes" id="UP001651158">
    <property type="component" value="Unassembled WGS sequence"/>
</dbReference>